<dbReference type="InParanoid" id="A0A146G6E5"/>
<dbReference type="InterPro" id="IPR009078">
    <property type="entry name" value="Ferritin-like_SF"/>
</dbReference>
<keyword evidence="5" id="KW-1185">Reference proteome</keyword>
<feature type="domain" description="Ferritin/DPS" evidence="3">
    <location>
        <begin position="16"/>
        <end position="157"/>
    </location>
</feature>
<dbReference type="Pfam" id="PF00210">
    <property type="entry name" value="Ferritin"/>
    <property type="match status" value="1"/>
</dbReference>
<dbReference type="PANTHER" id="PTHR42932">
    <property type="entry name" value="GENERAL STRESS PROTEIN 20U"/>
    <property type="match status" value="1"/>
</dbReference>
<evidence type="ECO:0000256" key="1">
    <source>
        <dbReference type="ARBA" id="ARBA00009497"/>
    </source>
</evidence>
<organism evidence="4 5">
    <name type="scientific">Terrimicrobium sacchariphilum</name>
    <dbReference type="NCBI Taxonomy" id="690879"/>
    <lineage>
        <taxon>Bacteria</taxon>
        <taxon>Pseudomonadati</taxon>
        <taxon>Verrucomicrobiota</taxon>
        <taxon>Terrimicrobiia</taxon>
        <taxon>Terrimicrobiales</taxon>
        <taxon>Terrimicrobiaceae</taxon>
        <taxon>Terrimicrobium</taxon>
    </lineage>
</organism>
<evidence type="ECO:0000313" key="4">
    <source>
        <dbReference type="EMBL" id="GAT33101.1"/>
    </source>
</evidence>
<dbReference type="OrthoDB" id="9797023at2"/>
<evidence type="ECO:0000313" key="5">
    <source>
        <dbReference type="Proteomes" id="UP000076023"/>
    </source>
</evidence>
<dbReference type="GO" id="GO:0008199">
    <property type="term" value="F:ferric iron binding"/>
    <property type="evidence" value="ECO:0007669"/>
    <property type="project" value="InterPro"/>
</dbReference>
<dbReference type="InterPro" id="IPR008331">
    <property type="entry name" value="Ferritin_DPS_dom"/>
</dbReference>
<accession>A0A146G6E5</accession>
<proteinExistence type="inferred from homology"/>
<dbReference type="AlphaFoldDB" id="A0A146G6E5"/>
<gene>
    <name evidence="4" type="ORF">TSACC_21509</name>
</gene>
<dbReference type="RefSeq" id="WP_075078873.1">
    <property type="nucleotide sequence ID" value="NZ_BDCO01000002.1"/>
</dbReference>
<name>A0A146G6E5_TERSA</name>
<dbReference type="FunCoup" id="A0A146G6E5">
    <property type="interactions" value="230"/>
</dbReference>
<reference evidence="5" key="1">
    <citation type="journal article" date="2017" name="Genome Announc.">
        <title>Draft Genome Sequence of Terrimicrobium sacchariphilum NM-5T, a Facultative Anaerobic Soil Bacterium of the Class Spartobacteria.</title>
        <authorList>
            <person name="Qiu Y.L."/>
            <person name="Tourlousse D.M."/>
            <person name="Matsuura N."/>
            <person name="Ohashi A."/>
            <person name="Sekiguchi Y."/>
        </authorList>
    </citation>
    <scope>NUCLEOTIDE SEQUENCE [LARGE SCALE GENOMIC DNA]</scope>
    <source>
        <strain evidence="5">NM-5</strain>
    </source>
</reference>
<dbReference type="InterPro" id="IPR002177">
    <property type="entry name" value="DPS_DNA-bd"/>
</dbReference>
<comment type="caution">
    <text evidence="4">The sequence shown here is derived from an EMBL/GenBank/DDBJ whole genome shotgun (WGS) entry which is preliminary data.</text>
</comment>
<keyword evidence="4" id="KW-0238">DNA-binding</keyword>
<protein>
    <submittedName>
        <fullName evidence="4">Starvation-inducible DNA-binding protein</fullName>
    </submittedName>
</protein>
<evidence type="ECO:0000259" key="3">
    <source>
        <dbReference type="Pfam" id="PF00210"/>
    </source>
</evidence>
<dbReference type="CDD" id="cd01043">
    <property type="entry name" value="DPS"/>
    <property type="match status" value="1"/>
</dbReference>
<dbReference type="GO" id="GO:0003677">
    <property type="term" value="F:DNA binding"/>
    <property type="evidence" value="ECO:0007669"/>
    <property type="project" value="UniProtKB-KW"/>
</dbReference>
<dbReference type="STRING" id="690879.TSACC_21509"/>
<dbReference type="PIRSF" id="PIRSF005900">
    <property type="entry name" value="Dps"/>
    <property type="match status" value="1"/>
</dbReference>
<comment type="similarity">
    <text evidence="1 2">Belongs to the Dps family.</text>
</comment>
<dbReference type="EMBL" id="BDCO01000002">
    <property type="protein sequence ID" value="GAT33101.1"/>
    <property type="molecule type" value="Genomic_DNA"/>
</dbReference>
<dbReference type="PANTHER" id="PTHR42932:SF3">
    <property type="entry name" value="DNA PROTECTION DURING STARVATION PROTEIN"/>
    <property type="match status" value="1"/>
</dbReference>
<dbReference type="Gene3D" id="1.20.1260.10">
    <property type="match status" value="1"/>
</dbReference>
<dbReference type="Proteomes" id="UP000076023">
    <property type="component" value="Unassembled WGS sequence"/>
</dbReference>
<sequence length="157" mass="17342">MSTETISKSESTAVVNNLKTLLADSYALMGQTHVAHWNVEGPAFFQLHTAFQTQYEELFEAVDEIAERLRALDVLSPGGLRTLADMSSISEIGIEQIPAKDYVAHLIESHEIVVSAAKAVRDSAGSVEDLETQDLAIGRIQTHEKTLWMLKSFLKNL</sequence>
<evidence type="ECO:0000256" key="2">
    <source>
        <dbReference type="RuleBase" id="RU003875"/>
    </source>
</evidence>
<dbReference type="InterPro" id="IPR012347">
    <property type="entry name" value="Ferritin-like"/>
</dbReference>
<dbReference type="SUPFAM" id="SSF47240">
    <property type="entry name" value="Ferritin-like"/>
    <property type="match status" value="1"/>
</dbReference>
<dbReference type="PRINTS" id="PR01346">
    <property type="entry name" value="HELNAPAPROT"/>
</dbReference>